<dbReference type="EMBL" id="KV722365">
    <property type="protein sequence ID" value="OCH92703.1"/>
    <property type="molecule type" value="Genomic_DNA"/>
</dbReference>
<keyword evidence="3" id="KW-1185">Reference proteome</keyword>
<dbReference type="OrthoDB" id="3245657at2759"/>
<evidence type="ECO:0000256" key="1">
    <source>
        <dbReference type="SAM" id="SignalP"/>
    </source>
</evidence>
<keyword evidence="1" id="KW-0732">Signal</keyword>
<accession>A0A8E2AX51</accession>
<organism evidence="2 3">
    <name type="scientific">Obba rivulosa</name>
    <dbReference type="NCBI Taxonomy" id="1052685"/>
    <lineage>
        <taxon>Eukaryota</taxon>
        <taxon>Fungi</taxon>
        <taxon>Dikarya</taxon>
        <taxon>Basidiomycota</taxon>
        <taxon>Agaricomycotina</taxon>
        <taxon>Agaricomycetes</taxon>
        <taxon>Polyporales</taxon>
        <taxon>Gelatoporiaceae</taxon>
        <taxon>Obba</taxon>
    </lineage>
</organism>
<dbReference type="Gene3D" id="2.60.120.260">
    <property type="entry name" value="Galactose-binding domain-like"/>
    <property type="match status" value="1"/>
</dbReference>
<evidence type="ECO:0000313" key="2">
    <source>
        <dbReference type="EMBL" id="OCH92703.1"/>
    </source>
</evidence>
<proteinExistence type="predicted"/>
<gene>
    <name evidence="2" type="ORF">OBBRIDRAFT_726275</name>
</gene>
<feature type="chain" id="PRO_5034111806" evidence="1">
    <location>
        <begin position="25"/>
        <end position="181"/>
    </location>
</feature>
<dbReference type="Proteomes" id="UP000250043">
    <property type="component" value="Unassembled WGS sequence"/>
</dbReference>
<protein>
    <submittedName>
        <fullName evidence="2">Uncharacterized protein</fullName>
    </submittedName>
</protein>
<reference evidence="2 3" key="1">
    <citation type="submission" date="2016-07" db="EMBL/GenBank/DDBJ databases">
        <title>Draft genome of the white-rot fungus Obba rivulosa 3A-2.</title>
        <authorList>
            <consortium name="DOE Joint Genome Institute"/>
            <person name="Miettinen O."/>
            <person name="Riley R."/>
            <person name="Acob R."/>
            <person name="Barry K."/>
            <person name="Cullen D."/>
            <person name="De Vries R."/>
            <person name="Hainaut M."/>
            <person name="Hatakka A."/>
            <person name="Henrissat B."/>
            <person name="Hilden K."/>
            <person name="Kuo R."/>
            <person name="Labutti K."/>
            <person name="Lipzen A."/>
            <person name="Makela M.R."/>
            <person name="Sandor L."/>
            <person name="Spatafora J.W."/>
            <person name="Grigoriev I.V."/>
            <person name="Hibbett D.S."/>
        </authorList>
    </citation>
    <scope>NUCLEOTIDE SEQUENCE [LARGE SCALE GENOMIC DNA]</scope>
    <source>
        <strain evidence="2 3">3A-2</strain>
    </source>
</reference>
<evidence type="ECO:0000313" key="3">
    <source>
        <dbReference type="Proteomes" id="UP000250043"/>
    </source>
</evidence>
<sequence>MALSPALFAVLVLLTLSNIGSVYAVPQNVTIDDTEGDELTGHHFLYLPAEAWTAGQNCTTCAAQPEQSLAFDGTWHDSTNPLDPFVVTNATVTFTGSALYVYCITTNDLQLGNVDMTFYIDGEVVGHYVDTSQSPDAQPFDYNTLVFHNNSLPLDNHTFTLANGQTSMEKSIVLLDFIRYT</sequence>
<name>A0A8E2AX51_9APHY</name>
<feature type="signal peptide" evidence="1">
    <location>
        <begin position="1"/>
        <end position="24"/>
    </location>
</feature>
<dbReference type="AlphaFoldDB" id="A0A8E2AX51"/>